<dbReference type="OrthoDB" id="5420347at2"/>
<dbReference type="InterPro" id="IPR011761">
    <property type="entry name" value="ATP-grasp"/>
</dbReference>
<dbReference type="GO" id="GO:0005524">
    <property type="term" value="F:ATP binding"/>
    <property type="evidence" value="ECO:0007669"/>
    <property type="project" value="UniProtKB-UniRule"/>
</dbReference>
<name>A0A542ZW16_RARFA</name>
<dbReference type="PANTHER" id="PTHR23132:SF23">
    <property type="entry name" value="D-ALANINE--D-ALANINE LIGASE B"/>
    <property type="match status" value="1"/>
</dbReference>
<dbReference type="AlphaFoldDB" id="A0A542ZW16"/>
<keyword evidence="1" id="KW-0547">Nucleotide-binding</keyword>
<dbReference type="GO" id="GO:0046872">
    <property type="term" value="F:metal ion binding"/>
    <property type="evidence" value="ECO:0007669"/>
    <property type="project" value="InterPro"/>
</dbReference>
<gene>
    <name evidence="3" type="ORF">FB461_1059</name>
</gene>
<protein>
    <submittedName>
        <fullName evidence="3">D-aspartate ligase</fullName>
    </submittedName>
</protein>
<dbReference type="RefSeq" id="WP_142119579.1">
    <property type="nucleotide sequence ID" value="NZ_BAAASV010000007.1"/>
</dbReference>
<dbReference type="Gene3D" id="3.30.1490.20">
    <property type="entry name" value="ATP-grasp fold, A domain"/>
    <property type="match status" value="1"/>
</dbReference>
<evidence type="ECO:0000259" key="2">
    <source>
        <dbReference type="PROSITE" id="PS50975"/>
    </source>
</evidence>
<organism evidence="3 4">
    <name type="scientific">Rarobacter faecitabidus</name>
    <dbReference type="NCBI Taxonomy" id="13243"/>
    <lineage>
        <taxon>Bacteria</taxon>
        <taxon>Bacillati</taxon>
        <taxon>Actinomycetota</taxon>
        <taxon>Actinomycetes</taxon>
        <taxon>Micrococcales</taxon>
        <taxon>Rarobacteraceae</taxon>
        <taxon>Rarobacter</taxon>
    </lineage>
</organism>
<keyword evidence="1" id="KW-0067">ATP-binding</keyword>
<dbReference type="PROSITE" id="PS50975">
    <property type="entry name" value="ATP_GRASP"/>
    <property type="match status" value="1"/>
</dbReference>
<dbReference type="InterPro" id="IPR013815">
    <property type="entry name" value="ATP_grasp_subdomain_1"/>
</dbReference>
<dbReference type="EMBL" id="VFOS01000001">
    <property type="protein sequence ID" value="TQL64553.1"/>
    <property type="molecule type" value="Genomic_DNA"/>
</dbReference>
<evidence type="ECO:0000313" key="3">
    <source>
        <dbReference type="EMBL" id="TQL64553.1"/>
    </source>
</evidence>
<sequence>MPHALGNDDFVPVILGTNLNAYNQARSLHEAFGVRSLALGRAALRETAHSKIVEVRAYREFDDPEFIVETLQEIAREFAGRKLLLYPDIEYYATVVLENRDRLADFLIPLVSSELADQIMTKTDFYATCERLGVPHPRSVIVAPEDAQERLGGDLPFSFPVVVKPSNTDTYPRLQFAGKQKIYVVKDRRELESVVSRIFAAGYEDEIVVQEFIAGDESVMQVANTYSDASGRLRFVSVGQVALTEYDPALIGNNNAIISTADEALTESLQTLLDGLGYVGYANFDIMFDRRDGTSQLLEINLRQGATSFYTMAGKGNITRCAVDDLVYGKQLPWTVVGIERLWINLPLIIALIFIPKSMRGAALRALRRPAVHTLRYRRDFSPRRAIEVARIDLRQTLAYFKYFRTRNAR</sequence>
<keyword evidence="4" id="KW-1185">Reference proteome</keyword>
<comment type="caution">
    <text evidence="3">The sequence shown here is derived from an EMBL/GenBank/DDBJ whole genome shotgun (WGS) entry which is preliminary data.</text>
</comment>
<dbReference type="SUPFAM" id="SSF56059">
    <property type="entry name" value="Glutathione synthetase ATP-binding domain-like"/>
    <property type="match status" value="1"/>
</dbReference>
<dbReference type="PANTHER" id="PTHR23132">
    <property type="entry name" value="D-ALANINE--D-ALANINE LIGASE"/>
    <property type="match status" value="1"/>
</dbReference>
<keyword evidence="3" id="KW-0436">Ligase</keyword>
<accession>A0A542ZW16</accession>
<evidence type="ECO:0000313" key="4">
    <source>
        <dbReference type="Proteomes" id="UP000315389"/>
    </source>
</evidence>
<dbReference type="Gene3D" id="3.30.470.20">
    <property type="entry name" value="ATP-grasp fold, B domain"/>
    <property type="match status" value="1"/>
</dbReference>
<dbReference type="GO" id="GO:0008716">
    <property type="term" value="F:D-alanine-D-alanine ligase activity"/>
    <property type="evidence" value="ECO:0007669"/>
    <property type="project" value="TreeGrafter"/>
</dbReference>
<feature type="domain" description="ATP-grasp" evidence="2">
    <location>
        <begin position="126"/>
        <end position="327"/>
    </location>
</feature>
<proteinExistence type="predicted"/>
<dbReference type="Proteomes" id="UP000315389">
    <property type="component" value="Unassembled WGS sequence"/>
</dbReference>
<evidence type="ECO:0000256" key="1">
    <source>
        <dbReference type="PROSITE-ProRule" id="PRU00409"/>
    </source>
</evidence>
<reference evidence="3 4" key="1">
    <citation type="submission" date="2019-06" db="EMBL/GenBank/DDBJ databases">
        <title>Sequencing the genomes of 1000 actinobacteria strains.</title>
        <authorList>
            <person name="Klenk H.-P."/>
        </authorList>
    </citation>
    <scope>NUCLEOTIDE SEQUENCE [LARGE SCALE GENOMIC DNA]</scope>
    <source>
        <strain evidence="3 4">DSM 4813</strain>
    </source>
</reference>